<evidence type="ECO:0000256" key="4">
    <source>
        <dbReference type="ARBA" id="ARBA00023315"/>
    </source>
</evidence>
<evidence type="ECO:0000256" key="1">
    <source>
        <dbReference type="ARBA" id="ARBA00007274"/>
    </source>
</evidence>
<accession>A0ABN0X2M2</accession>
<dbReference type="Pfam" id="PF00132">
    <property type="entry name" value="Hexapep"/>
    <property type="match status" value="1"/>
</dbReference>
<evidence type="ECO:0008006" key="7">
    <source>
        <dbReference type="Google" id="ProtNLM"/>
    </source>
</evidence>
<protein>
    <recommendedName>
        <fullName evidence="7">Acyltransferase</fullName>
    </recommendedName>
</protein>
<evidence type="ECO:0000313" key="6">
    <source>
        <dbReference type="Proteomes" id="UP001501757"/>
    </source>
</evidence>
<comment type="caution">
    <text evidence="5">The sequence shown here is derived from an EMBL/GenBank/DDBJ whole genome shotgun (WGS) entry which is preliminary data.</text>
</comment>
<dbReference type="SUPFAM" id="SSF51161">
    <property type="entry name" value="Trimeric LpxA-like enzymes"/>
    <property type="match status" value="1"/>
</dbReference>
<dbReference type="RefSeq" id="WP_343844220.1">
    <property type="nucleotide sequence ID" value="NZ_BAAAEI010000007.1"/>
</dbReference>
<gene>
    <name evidence="5" type="ORF">GCM10009092_17360</name>
</gene>
<dbReference type="PANTHER" id="PTHR43300">
    <property type="entry name" value="ACETYLTRANSFERASE"/>
    <property type="match status" value="1"/>
</dbReference>
<dbReference type="InterPro" id="IPR001451">
    <property type="entry name" value="Hexapep"/>
</dbReference>
<dbReference type="EMBL" id="BAAAEI010000007">
    <property type="protein sequence ID" value="GAA0353514.1"/>
    <property type="molecule type" value="Genomic_DNA"/>
</dbReference>
<dbReference type="Gene3D" id="2.160.10.10">
    <property type="entry name" value="Hexapeptide repeat proteins"/>
    <property type="match status" value="1"/>
</dbReference>
<dbReference type="InterPro" id="IPR018357">
    <property type="entry name" value="Hexapep_transf_CS"/>
</dbReference>
<organism evidence="5 6">
    <name type="scientific">Bowmanella denitrificans</name>
    <dbReference type="NCBI Taxonomy" id="366582"/>
    <lineage>
        <taxon>Bacteria</taxon>
        <taxon>Pseudomonadati</taxon>
        <taxon>Pseudomonadota</taxon>
        <taxon>Gammaproteobacteria</taxon>
        <taxon>Alteromonadales</taxon>
        <taxon>Alteromonadaceae</taxon>
        <taxon>Bowmanella</taxon>
    </lineage>
</organism>
<proteinExistence type="inferred from homology"/>
<sequence>MIEITKLILFKFLIFFLGFALKIFSSPKGSDLLATMQYRFDLIRYKKKGVVIGAGSVLYDCRFSHSYKGDRFFIGNNCTITGTTFLGHDASPTVFMPELKVRSQPYLPGARRSYRSAIHVGDNVFIGVGTIVLAGVTIGSNVVIGAGSVVTKNVPNSTVVAGNPAKFIKRFEEYESKYRQRFLDEPEAF</sequence>
<keyword evidence="6" id="KW-1185">Reference proteome</keyword>
<dbReference type="Proteomes" id="UP001501757">
    <property type="component" value="Unassembled WGS sequence"/>
</dbReference>
<dbReference type="PANTHER" id="PTHR43300:SF11">
    <property type="entry name" value="ACETYLTRANSFERASE RV3034C-RELATED"/>
    <property type="match status" value="1"/>
</dbReference>
<dbReference type="InterPro" id="IPR050179">
    <property type="entry name" value="Trans_hexapeptide_repeat"/>
</dbReference>
<keyword evidence="4" id="KW-0012">Acyltransferase</keyword>
<comment type="similarity">
    <text evidence="1">Belongs to the transferase hexapeptide repeat family.</text>
</comment>
<dbReference type="CDD" id="cd04647">
    <property type="entry name" value="LbH_MAT_like"/>
    <property type="match status" value="1"/>
</dbReference>
<keyword evidence="3" id="KW-0677">Repeat</keyword>
<dbReference type="InterPro" id="IPR011004">
    <property type="entry name" value="Trimer_LpxA-like_sf"/>
</dbReference>
<evidence type="ECO:0000256" key="3">
    <source>
        <dbReference type="ARBA" id="ARBA00022737"/>
    </source>
</evidence>
<name>A0ABN0X2M2_9ALTE</name>
<evidence type="ECO:0000313" key="5">
    <source>
        <dbReference type="EMBL" id="GAA0353514.1"/>
    </source>
</evidence>
<keyword evidence="2" id="KW-0808">Transferase</keyword>
<evidence type="ECO:0000256" key="2">
    <source>
        <dbReference type="ARBA" id="ARBA00022679"/>
    </source>
</evidence>
<dbReference type="PROSITE" id="PS00101">
    <property type="entry name" value="HEXAPEP_TRANSFERASES"/>
    <property type="match status" value="1"/>
</dbReference>
<reference evidence="5 6" key="1">
    <citation type="journal article" date="2019" name="Int. J. Syst. Evol. Microbiol.">
        <title>The Global Catalogue of Microorganisms (GCM) 10K type strain sequencing project: providing services to taxonomists for standard genome sequencing and annotation.</title>
        <authorList>
            <consortium name="The Broad Institute Genomics Platform"/>
            <consortium name="The Broad Institute Genome Sequencing Center for Infectious Disease"/>
            <person name="Wu L."/>
            <person name="Ma J."/>
        </authorList>
    </citation>
    <scope>NUCLEOTIDE SEQUENCE [LARGE SCALE GENOMIC DNA]</scope>
    <source>
        <strain evidence="5 6">JCM 13378</strain>
    </source>
</reference>